<dbReference type="Gene3D" id="1.10.10.2840">
    <property type="entry name" value="PucR C-terminal helix-turn-helix domain"/>
    <property type="match status" value="1"/>
</dbReference>
<dbReference type="Pfam" id="PF13556">
    <property type="entry name" value="HTH_30"/>
    <property type="match status" value="1"/>
</dbReference>
<feature type="region of interest" description="Disordered" evidence="1">
    <location>
        <begin position="1"/>
        <end position="23"/>
    </location>
</feature>
<evidence type="ECO:0000313" key="5">
    <source>
        <dbReference type="Proteomes" id="UP000269438"/>
    </source>
</evidence>
<protein>
    <submittedName>
        <fullName evidence="4">PucR family transcriptional regulator</fullName>
    </submittedName>
</protein>
<comment type="caution">
    <text evidence="4">The sequence shown here is derived from an EMBL/GenBank/DDBJ whole genome shotgun (WGS) entry which is preliminary data.</text>
</comment>
<gene>
    <name evidence="4" type="ORF">D9V34_11800</name>
</gene>
<dbReference type="RefSeq" id="WP_121689007.1">
    <property type="nucleotide sequence ID" value="NZ_RCUY01000010.1"/>
</dbReference>
<reference evidence="4 5" key="1">
    <citation type="submission" date="2018-10" db="EMBL/GenBank/DDBJ databases">
        <authorList>
            <person name="Li J."/>
        </authorList>
    </citation>
    <scope>NUCLEOTIDE SEQUENCE [LARGE SCALE GENOMIC DNA]</scope>
    <source>
        <strain evidence="4 5">JCM 11654</strain>
    </source>
</reference>
<dbReference type="Proteomes" id="UP000269438">
    <property type="component" value="Unassembled WGS sequence"/>
</dbReference>
<evidence type="ECO:0000259" key="3">
    <source>
        <dbReference type="Pfam" id="PF13556"/>
    </source>
</evidence>
<dbReference type="PANTHER" id="PTHR33744:SF1">
    <property type="entry name" value="DNA-BINDING TRANSCRIPTIONAL ACTIVATOR ADER"/>
    <property type="match status" value="1"/>
</dbReference>
<evidence type="ECO:0000313" key="4">
    <source>
        <dbReference type="EMBL" id="RLP81308.1"/>
    </source>
</evidence>
<evidence type="ECO:0000256" key="1">
    <source>
        <dbReference type="SAM" id="MobiDB-lite"/>
    </source>
</evidence>
<sequence length="529" mass="56870">MSPDFPSTGTARPAGAPPRPTGVSLGTLLAAPELGLTLLVPGDTDPADIVITHCAVVELEEPGTYLSGYELLLITGLGLPQTESALDTYVGRLRESGISALGFGVEPVYREVPEPLIAACRRIGLPLVRVDRAVPFVQVTAHFAAELERLRVRGLQTVSTLARRLTAAVLRAQPERRVIEVLATETGSRVLLREGTDVLSAGGTDPDAPLFAQADALLDAGEGMVFGVTEDGRELVARRITEEGQRAVRDTVLVLVKDHVLSEDRTGFSLAADLIRVAKGLPRSQTIALDQLMMLLLVDGVPIDPAGVERWARLVATALNAGASRRVHTVVAVATNGEPARPADLLWWRLALDTPFVDERAGSLRALVAEVPGTEVLRALERRGWIAGISAGYPVQEVATAVREAELLLPRAREAERSIVAGEELRSLGALIPAELSDRFAHAVLEPLLEAPDSAELIGTLYTWLLNNGGWDRAARALHLHRNAVRRQIQRVESLLGRDLEDAHARADLLFALRHHVDDGGAVARARRG</sequence>
<dbReference type="InterPro" id="IPR042070">
    <property type="entry name" value="PucR_C-HTH_sf"/>
</dbReference>
<dbReference type="Pfam" id="PF07905">
    <property type="entry name" value="PucR"/>
    <property type="match status" value="1"/>
</dbReference>
<dbReference type="PANTHER" id="PTHR33744">
    <property type="entry name" value="CARBOHYDRATE DIACID REGULATOR"/>
    <property type="match status" value="1"/>
</dbReference>
<accession>A0A3L7APA5</accession>
<keyword evidence="5" id="KW-1185">Reference proteome</keyword>
<dbReference type="AlphaFoldDB" id="A0A3L7APA5"/>
<dbReference type="EMBL" id="RCUY01000010">
    <property type="protein sequence ID" value="RLP81308.1"/>
    <property type="molecule type" value="Genomic_DNA"/>
</dbReference>
<dbReference type="InterPro" id="IPR025736">
    <property type="entry name" value="PucR_C-HTH_dom"/>
</dbReference>
<feature type="domain" description="Purine catabolism PurC-like" evidence="2">
    <location>
        <begin position="28"/>
        <end position="146"/>
    </location>
</feature>
<dbReference type="OrthoDB" id="8450798at2"/>
<organism evidence="4 5">
    <name type="scientific">Mycetocola lacteus</name>
    <dbReference type="NCBI Taxonomy" id="76637"/>
    <lineage>
        <taxon>Bacteria</taxon>
        <taxon>Bacillati</taxon>
        <taxon>Actinomycetota</taxon>
        <taxon>Actinomycetes</taxon>
        <taxon>Micrococcales</taxon>
        <taxon>Microbacteriaceae</taxon>
        <taxon>Mycetocola</taxon>
    </lineage>
</organism>
<dbReference type="InterPro" id="IPR051448">
    <property type="entry name" value="CdaR-like_regulators"/>
</dbReference>
<feature type="domain" description="PucR C-terminal helix-turn-helix" evidence="3">
    <location>
        <begin position="457"/>
        <end position="514"/>
    </location>
</feature>
<evidence type="ECO:0000259" key="2">
    <source>
        <dbReference type="Pfam" id="PF07905"/>
    </source>
</evidence>
<dbReference type="InterPro" id="IPR012914">
    <property type="entry name" value="PucR_dom"/>
</dbReference>
<proteinExistence type="predicted"/>
<name>A0A3L7APA5_9MICO</name>